<accession>A0A0F6W106</accession>
<keyword evidence="3" id="KW-1185">Reference proteome</keyword>
<keyword evidence="1" id="KW-0812">Transmembrane</keyword>
<dbReference type="KEGG" id="samy:DB32_001829"/>
<feature type="transmembrane region" description="Helical" evidence="1">
    <location>
        <begin position="94"/>
        <end position="114"/>
    </location>
</feature>
<feature type="transmembrane region" description="Helical" evidence="1">
    <location>
        <begin position="50"/>
        <end position="73"/>
    </location>
</feature>
<proteinExistence type="predicted"/>
<feature type="transmembrane region" description="Helical" evidence="1">
    <location>
        <begin position="279"/>
        <end position="296"/>
    </location>
</feature>
<feature type="transmembrane region" description="Helical" evidence="1">
    <location>
        <begin position="358"/>
        <end position="377"/>
    </location>
</feature>
<reference evidence="2 3" key="1">
    <citation type="submission" date="2015-03" db="EMBL/GenBank/DDBJ databases">
        <title>Genome assembly of Sandaracinus amylolyticus DSM 53668.</title>
        <authorList>
            <person name="Sharma G."/>
            <person name="Subramanian S."/>
        </authorList>
    </citation>
    <scope>NUCLEOTIDE SEQUENCE [LARGE SCALE GENOMIC DNA]</scope>
    <source>
        <strain evidence="2 3">DSM 53668</strain>
    </source>
</reference>
<evidence type="ECO:0000256" key="1">
    <source>
        <dbReference type="SAM" id="Phobius"/>
    </source>
</evidence>
<protein>
    <recommendedName>
        <fullName evidence="4">Glycosyltransferase RgtA/B/C/D-like domain-containing protein</fullName>
    </recommendedName>
</protein>
<evidence type="ECO:0000313" key="2">
    <source>
        <dbReference type="EMBL" id="AKF04680.1"/>
    </source>
</evidence>
<keyword evidence="1" id="KW-1133">Transmembrane helix</keyword>
<feature type="transmembrane region" description="Helical" evidence="1">
    <location>
        <begin position="167"/>
        <end position="185"/>
    </location>
</feature>
<feature type="transmembrane region" description="Helical" evidence="1">
    <location>
        <begin position="214"/>
        <end position="231"/>
    </location>
</feature>
<evidence type="ECO:0008006" key="4">
    <source>
        <dbReference type="Google" id="ProtNLM"/>
    </source>
</evidence>
<organism evidence="2 3">
    <name type="scientific">Sandaracinus amylolyticus</name>
    <dbReference type="NCBI Taxonomy" id="927083"/>
    <lineage>
        <taxon>Bacteria</taxon>
        <taxon>Pseudomonadati</taxon>
        <taxon>Myxococcota</taxon>
        <taxon>Polyangia</taxon>
        <taxon>Polyangiales</taxon>
        <taxon>Sandaracinaceae</taxon>
        <taxon>Sandaracinus</taxon>
    </lineage>
</organism>
<name>A0A0F6W106_9BACT</name>
<dbReference type="Proteomes" id="UP000034883">
    <property type="component" value="Chromosome"/>
</dbReference>
<keyword evidence="1" id="KW-0472">Membrane</keyword>
<sequence>MWAVAMIVPLWVSIPALLGAAALGWAIDRALRWELDRAGALGWAIRIATGASLVLAAIVHPLIALALGALVLVERRWARADAPGAPAEPARAGLVVLGAAAAIVASRAPVPLYWDEHVWLAKVRMGALALRQAALDPAADLIPRGYPIVGSLAEIAFAMGRDDVPSMIAGAATLLLLCLALALSTMRADRRVAWALAIVLVPLVWVHARSAYLDLPIGLLALAIAAGLARAERWATCAAMIAAFLLAGCKDEGVVHALAIASAHVVASRDRRRDAARDSALVIAAALVATLGWRVLLVTHGVANRDHALEGAGLSQAGALALELARAMCDVRSWGLAWPIAIGAAMASRLVSPRASALAIAFVAQISALFVALLVGGERLTAFALGGTLANRWWMQVLPLAALLVVETIAHRQGSVGPDEPSR</sequence>
<evidence type="ECO:0000313" key="3">
    <source>
        <dbReference type="Proteomes" id="UP000034883"/>
    </source>
</evidence>
<gene>
    <name evidence="2" type="ORF">DB32_001829</name>
</gene>
<dbReference type="STRING" id="927083.DB32_001829"/>
<dbReference type="EMBL" id="CP011125">
    <property type="protein sequence ID" value="AKF04680.1"/>
    <property type="molecule type" value="Genomic_DNA"/>
</dbReference>
<dbReference type="AlphaFoldDB" id="A0A0F6W106"/>
<feature type="transmembrane region" description="Helical" evidence="1">
    <location>
        <begin position="192"/>
        <end position="208"/>
    </location>
</feature>